<comment type="caution">
    <text evidence="2">The sequence shown here is derived from an EMBL/GenBank/DDBJ whole genome shotgun (WGS) entry which is preliminary data.</text>
</comment>
<organism evidence="2 3">
    <name type="scientific">Tanacetum coccineum</name>
    <dbReference type="NCBI Taxonomy" id="301880"/>
    <lineage>
        <taxon>Eukaryota</taxon>
        <taxon>Viridiplantae</taxon>
        <taxon>Streptophyta</taxon>
        <taxon>Embryophyta</taxon>
        <taxon>Tracheophyta</taxon>
        <taxon>Spermatophyta</taxon>
        <taxon>Magnoliopsida</taxon>
        <taxon>eudicotyledons</taxon>
        <taxon>Gunneridae</taxon>
        <taxon>Pentapetalae</taxon>
        <taxon>asterids</taxon>
        <taxon>campanulids</taxon>
        <taxon>Asterales</taxon>
        <taxon>Asteraceae</taxon>
        <taxon>Asteroideae</taxon>
        <taxon>Anthemideae</taxon>
        <taxon>Anthemidinae</taxon>
        <taxon>Tanacetum</taxon>
    </lineage>
</organism>
<protein>
    <submittedName>
        <fullName evidence="2">Uncharacterized protein</fullName>
    </submittedName>
</protein>
<feature type="compositionally biased region" description="Low complexity" evidence="1">
    <location>
        <begin position="191"/>
        <end position="216"/>
    </location>
</feature>
<feature type="compositionally biased region" description="Basic and acidic residues" evidence="1">
    <location>
        <begin position="292"/>
        <end position="310"/>
    </location>
</feature>
<sequence>MAISVILVSSDSSEESVGTPAGRVILFGTIPTTIPDTTPTVTPPTTHVDTTLTPTEIPTISPIVPPSPDYTPTSHDYSLASDTEFDPSEDPSPDRIPPLPAISPFLSSTDDSSDSDIPDTPPSPTHGTPFTEITLSTQSSPAASVTLCRRVMILAPGQHIPHGRPPLPTYRLAVRDSVDYSLSDLFTSDDSLKTSSNYSSDDLSDSSSVPSIPHSSTAITERPSHSSYASPSRKRSRSPTTSVSISSPIHGALSPAHADLLPPPKRIMSSDFATDLEDCSDESFESSVPRETSLRDDVVVRGSDEPHSEPDIDPEI</sequence>
<feature type="region of interest" description="Disordered" evidence="1">
    <location>
        <begin position="191"/>
        <end position="316"/>
    </location>
</feature>
<feature type="compositionally biased region" description="Low complexity" evidence="1">
    <location>
        <begin position="35"/>
        <end position="62"/>
    </location>
</feature>
<evidence type="ECO:0000313" key="2">
    <source>
        <dbReference type="EMBL" id="GJT93081.1"/>
    </source>
</evidence>
<dbReference type="EMBL" id="BQNB010020170">
    <property type="protein sequence ID" value="GJT93081.1"/>
    <property type="molecule type" value="Genomic_DNA"/>
</dbReference>
<reference evidence="2" key="1">
    <citation type="journal article" date="2022" name="Int. J. Mol. Sci.">
        <title>Draft Genome of Tanacetum Coccineum: Genomic Comparison of Closely Related Tanacetum-Family Plants.</title>
        <authorList>
            <person name="Yamashiro T."/>
            <person name="Shiraishi A."/>
            <person name="Nakayama K."/>
            <person name="Satake H."/>
        </authorList>
    </citation>
    <scope>NUCLEOTIDE SEQUENCE</scope>
</reference>
<feature type="compositionally biased region" description="Polar residues" evidence="1">
    <location>
        <begin position="126"/>
        <end position="141"/>
    </location>
</feature>
<evidence type="ECO:0000256" key="1">
    <source>
        <dbReference type="SAM" id="MobiDB-lite"/>
    </source>
</evidence>
<gene>
    <name evidence="2" type="ORF">Tco_1081926</name>
</gene>
<accession>A0ABQ5HYZ0</accession>
<feature type="region of interest" description="Disordered" evidence="1">
    <location>
        <begin position="35"/>
        <end position="141"/>
    </location>
</feature>
<evidence type="ECO:0000313" key="3">
    <source>
        <dbReference type="Proteomes" id="UP001151760"/>
    </source>
</evidence>
<feature type="compositionally biased region" description="Low complexity" evidence="1">
    <location>
        <begin position="238"/>
        <end position="249"/>
    </location>
</feature>
<dbReference type="Proteomes" id="UP001151760">
    <property type="component" value="Unassembled WGS sequence"/>
</dbReference>
<reference evidence="2" key="2">
    <citation type="submission" date="2022-01" db="EMBL/GenBank/DDBJ databases">
        <authorList>
            <person name="Yamashiro T."/>
            <person name="Shiraishi A."/>
            <person name="Satake H."/>
            <person name="Nakayama K."/>
        </authorList>
    </citation>
    <scope>NUCLEOTIDE SEQUENCE</scope>
</reference>
<name>A0ABQ5HYZ0_9ASTR</name>
<proteinExistence type="predicted"/>
<feature type="compositionally biased region" description="Acidic residues" evidence="1">
    <location>
        <begin position="274"/>
        <end position="284"/>
    </location>
</feature>
<keyword evidence="3" id="KW-1185">Reference proteome</keyword>